<dbReference type="AlphaFoldDB" id="A0A5B9QRA4"/>
<evidence type="ECO:0000256" key="1">
    <source>
        <dbReference type="ARBA" id="ARBA00022679"/>
    </source>
</evidence>
<name>A0A5B9QRA4_9BACT</name>
<evidence type="ECO:0000313" key="8">
    <source>
        <dbReference type="Proteomes" id="UP000325286"/>
    </source>
</evidence>
<dbReference type="OrthoDB" id="6111975at2"/>
<dbReference type="CDD" id="cd14014">
    <property type="entry name" value="STKc_PknB_like"/>
    <property type="match status" value="1"/>
</dbReference>
<evidence type="ECO:0000259" key="6">
    <source>
        <dbReference type="PROSITE" id="PS50011"/>
    </source>
</evidence>
<protein>
    <submittedName>
        <fullName evidence="7">Serine/threonine-protein kinase PrkC</fullName>
        <ecNumber evidence="7">2.7.11.1</ecNumber>
    </submittedName>
</protein>
<dbReference type="InterPro" id="IPR011009">
    <property type="entry name" value="Kinase-like_dom_sf"/>
</dbReference>
<dbReference type="PROSITE" id="PS00108">
    <property type="entry name" value="PROTEIN_KINASE_ST"/>
    <property type="match status" value="1"/>
</dbReference>
<evidence type="ECO:0000313" key="7">
    <source>
        <dbReference type="EMBL" id="QEG40439.1"/>
    </source>
</evidence>
<keyword evidence="1 7" id="KW-0808">Transferase</keyword>
<dbReference type="KEGG" id="rul:UC8_24510"/>
<dbReference type="GO" id="GO:0005524">
    <property type="term" value="F:ATP binding"/>
    <property type="evidence" value="ECO:0007669"/>
    <property type="project" value="UniProtKB-KW"/>
</dbReference>
<dbReference type="Pfam" id="PF00069">
    <property type="entry name" value="Pkinase"/>
    <property type="match status" value="1"/>
</dbReference>
<dbReference type="Proteomes" id="UP000325286">
    <property type="component" value="Chromosome"/>
</dbReference>
<organism evidence="7 8">
    <name type="scientific">Roseimaritima ulvae</name>
    <dbReference type="NCBI Taxonomy" id="980254"/>
    <lineage>
        <taxon>Bacteria</taxon>
        <taxon>Pseudomonadati</taxon>
        <taxon>Planctomycetota</taxon>
        <taxon>Planctomycetia</taxon>
        <taxon>Pirellulales</taxon>
        <taxon>Pirellulaceae</taxon>
        <taxon>Roseimaritima</taxon>
    </lineage>
</organism>
<reference evidence="7 8" key="1">
    <citation type="submission" date="2019-08" db="EMBL/GenBank/DDBJ databases">
        <title>Deep-cultivation of Planctomycetes and their phenomic and genomic characterization uncovers novel biology.</title>
        <authorList>
            <person name="Wiegand S."/>
            <person name="Jogler M."/>
            <person name="Boedeker C."/>
            <person name="Pinto D."/>
            <person name="Vollmers J."/>
            <person name="Rivas-Marin E."/>
            <person name="Kohn T."/>
            <person name="Peeters S.H."/>
            <person name="Heuer A."/>
            <person name="Rast P."/>
            <person name="Oberbeckmann S."/>
            <person name="Bunk B."/>
            <person name="Jeske O."/>
            <person name="Meyerdierks A."/>
            <person name="Storesund J.E."/>
            <person name="Kallscheuer N."/>
            <person name="Luecker S."/>
            <person name="Lage O.M."/>
            <person name="Pohl T."/>
            <person name="Merkel B.J."/>
            <person name="Hornburger P."/>
            <person name="Mueller R.-W."/>
            <person name="Bruemmer F."/>
            <person name="Labrenz M."/>
            <person name="Spormann A.M."/>
            <person name="Op den Camp H."/>
            <person name="Overmann J."/>
            <person name="Amann R."/>
            <person name="Jetten M.S.M."/>
            <person name="Mascher T."/>
            <person name="Medema M.H."/>
            <person name="Devos D.P."/>
            <person name="Kaster A.-K."/>
            <person name="Ovreas L."/>
            <person name="Rohde M."/>
            <person name="Galperin M.Y."/>
            <person name="Jogler C."/>
        </authorList>
    </citation>
    <scope>NUCLEOTIDE SEQUENCE [LARGE SCALE GENOMIC DNA]</scope>
    <source>
        <strain evidence="7 8">UC8</strain>
    </source>
</reference>
<dbReference type="EMBL" id="CP042914">
    <property type="protein sequence ID" value="QEG40439.1"/>
    <property type="molecule type" value="Genomic_DNA"/>
</dbReference>
<comment type="similarity">
    <text evidence="5">Belongs to the protein kinase superfamily. Ser/Thr protein kinase family. GCN2 subfamily.</text>
</comment>
<dbReference type="EC" id="2.7.11.1" evidence="7"/>
<keyword evidence="2" id="KW-0547">Nucleotide-binding</keyword>
<dbReference type="PANTHER" id="PTHR11042">
    <property type="entry name" value="EUKARYOTIC TRANSLATION INITIATION FACTOR 2-ALPHA KINASE EIF2-ALPHA KINASE -RELATED"/>
    <property type="match status" value="1"/>
</dbReference>
<gene>
    <name evidence="7" type="primary">prkC_15</name>
    <name evidence="7" type="ORF">UC8_24510</name>
</gene>
<evidence type="ECO:0000256" key="2">
    <source>
        <dbReference type="ARBA" id="ARBA00022741"/>
    </source>
</evidence>
<dbReference type="SUPFAM" id="SSF56112">
    <property type="entry name" value="Protein kinase-like (PK-like)"/>
    <property type="match status" value="1"/>
</dbReference>
<dbReference type="InterPro" id="IPR008271">
    <property type="entry name" value="Ser/Thr_kinase_AS"/>
</dbReference>
<evidence type="ECO:0000256" key="4">
    <source>
        <dbReference type="ARBA" id="ARBA00022840"/>
    </source>
</evidence>
<keyword evidence="3 7" id="KW-0418">Kinase</keyword>
<dbReference type="RefSeq" id="WP_084426053.1">
    <property type="nucleotide sequence ID" value="NZ_CP042914.1"/>
</dbReference>
<dbReference type="PROSITE" id="PS50011">
    <property type="entry name" value="PROTEIN_KINASE_DOM"/>
    <property type="match status" value="1"/>
</dbReference>
<dbReference type="InterPro" id="IPR000719">
    <property type="entry name" value="Prot_kinase_dom"/>
</dbReference>
<dbReference type="GO" id="GO:0005737">
    <property type="term" value="C:cytoplasm"/>
    <property type="evidence" value="ECO:0007669"/>
    <property type="project" value="TreeGrafter"/>
</dbReference>
<dbReference type="SMART" id="SM00220">
    <property type="entry name" value="S_TKc"/>
    <property type="match status" value="1"/>
</dbReference>
<dbReference type="GO" id="GO:0004674">
    <property type="term" value="F:protein serine/threonine kinase activity"/>
    <property type="evidence" value="ECO:0007669"/>
    <property type="project" value="UniProtKB-EC"/>
</dbReference>
<sequence>MKHPLERSAFQVRAGQKLTFGKVVYKLSGKLGDGAVGIVRRASGSSGKDVAIKFLAPDPKYIDPASFDDVASRFVLEGQRGSKLDHPRLVEIYGYSANLGGEDFASRTPANPYLVMELVRGKTLERYIRGTNPENVGKLNFSRDRLLIAIQLADALQYIHKKRMVHRDIKPANIFVSGSTNENNLPIIKLGDFGIVKWGDFQQHLSTGMLTVTHQQGLGTMKYMSPEQSLDPKNITIKSDIYSFGITLYELLTGEILSSPHHVFQIMHARLTRGSTHARYATLGH</sequence>
<evidence type="ECO:0000256" key="3">
    <source>
        <dbReference type="ARBA" id="ARBA00022777"/>
    </source>
</evidence>
<dbReference type="InterPro" id="IPR050339">
    <property type="entry name" value="CC_SR_Kinase"/>
</dbReference>
<feature type="domain" description="Protein kinase" evidence="6">
    <location>
        <begin position="25"/>
        <end position="285"/>
    </location>
</feature>
<proteinExistence type="inferred from homology"/>
<evidence type="ECO:0000256" key="5">
    <source>
        <dbReference type="ARBA" id="ARBA00037982"/>
    </source>
</evidence>
<keyword evidence="4" id="KW-0067">ATP-binding</keyword>
<keyword evidence="8" id="KW-1185">Reference proteome</keyword>
<dbReference type="Gene3D" id="1.10.510.10">
    <property type="entry name" value="Transferase(Phosphotransferase) domain 1"/>
    <property type="match status" value="1"/>
</dbReference>
<accession>A0A5B9QRA4</accession>